<protein>
    <submittedName>
        <fullName evidence="3">Uncharacterized protein</fullName>
    </submittedName>
</protein>
<dbReference type="Proteomes" id="UP000189660">
    <property type="component" value="Chromosome"/>
</dbReference>
<dbReference type="OrthoDB" id="7824623at2"/>
<evidence type="ECO:0000313" key="4">
    <source>
        <dbReference type="Proteomes" id="UP000189660"/>
    </source>
</evidence>
<keyword evidence="2" id="KW-0732">Signal</keyword>
<dbReference type="RefSeq" id="WP_149867429.1">
    <property type="nucleotide sequence ID" value="NZ_CP015820.1"/>
</dbReference>
<reference evidence="3 4" key="1">
    <citation type="submission" date="2016-11" db="EMBL/GenBank/DDBJ databases">
        <title>Comparative genomics of Bartonella apis.</title>
        <authorList>
            <person name="Engel P."/>
        </authorList>
    </citation>
    <scope>NUCLEOTIDE SEQUENCE [LARGE SCALE GENOMIC DNA]</scope>
    <source>
        <strain evidence="3 4">BBC0178</strain>
    </source>
</reference>
<feature type="signal peptide" evidence="2">
    <location>
        <begin position="1"/>
        <end position="27"/>
    </location>
</feature>
<name>A0A1U9MBH7_9HYPH</name>
<organism evidence="3 4">
    <name type="scientific">Bartonella apihabitans</name>
    <dbReference type="NCBI Taxonomy" id="2750929"/>
    <lineage>
        <taxon>Bacteria</taxon>
        <taxon>Pseudomonadati</taxon>
        <taxon>Pseudomonadota</taxon>
        <taxon>Alphaproteobacteria</taxon>
        <taxon>Hyphomicrobiales</taxon>
        <taxon>Bartonellaceae</taxon>
        <taxon>Bartonella</taxon>
    </lineage>
</organism>
<dbReference type="AlphaFoldDB" id="A0A1U9MBH7"/>
<gene>
    <name evidence="3" type="ORF">BBC0178_011890</name>
</gene>
<proteinExistence type="predicted"/>
<dbReference type="KEGG" id="bapa:BBC0178_011890"/>
<feature type="chain" id="PRO_5010705383" evidence="2">
    <location>
        <begin position="28"/>
        <end position="428"/>
    </location>
</feature>
<feature type="region of interest" description="Disordered" evidence="1">
    <location>
        <begin position="72"/>
        <end position="96"/>
    </location>
</feature>
<sequence>MRRFQSALTLSTLALLTMTTVPISAWAVDPNAFTSRLEESAKSEGLSISSTKSEADGNDIVLRDVTIKVQGERNIGEQTDQSSPSDKQSKEPDENVSPTAAIVFDKIDSLRFKNVTEDQDGNYYAENVSIPALKGTISEVTFNLKDISIDKIRLVSGKNKDPLFLYFPYESLAIGQIYSAYQDQIFLNVEALKAIYLWQPDRKRMDLVHSVKSFSYEPDKIYKPVEYKWIKDLGYDKLSGSLNFHANWDSDNGKFVADHNEITIDNAGKLEFSINLDGITEDFINNVSKMQNAKQQKTSNQTDDDNAETLILLGIIQQLKIGNINLRYEDNSLVNRILDYYAKQNTVTRDDFIKQILQSWSLIGAKVDDPEFIKSTSEQIEIFLHNPKSLSISGTPEAAVPLPIAYMAAVTSGAKFIDLFKIKVDANK</sequence>
<keyword evidence="4" id="KW-1185">Reference proteome</keyword>
<evidence type="ECO:0000256" key="2">
    <source>
        <dbReference type="SAM" id="SignalP"/>
    </source>
</evidence>
<accession>A0A1U9MBH7</accession>
<evidence type="ECO:0000313" key="3">
    <source>
        <dbReference type="EMBL" id="AQT42664.1"/>
    </source>
</evidence>
<feature type="compositionally biased region" description="Polar residues" evidence="1">
    <location>
        <begin position="76"/>
        <end position="86"/>
    </location>
</feature>
<dbReference type="EMBL" id="CP015820">
    <property type="protein sequence ID" value="AQT42664.1"/>
    <property type="molecule type" value="Genomic_DNA"/>
</dbReference>
<evidence type="ECO:0000256" key="1">
    <source>
        <dbReference type="SAM" id="MobiDB-lite"/>
    </source>
</evidence>